<protein>
    <submittedName>
        <fullName evidence="1">Uncharacterized protein</fullName>
    </submittedName>
</protein>
<dbReference type="AlphaFoldDB" id="A0A0A8Y3B8"/>
<name>A0A0A8Y3B8_ARUDO</name>
<evidence type="ECO:0000313" key="1">
    <source>
        <dbReference type="EMBL" id="JAD20289.1"/>
    </source>
</evidence>
<reference evidence="1" key="1">
    <citation type="submission" date="2014-09" db="EMBL/GenBank/DDBJ databases">
        <authorList>
            <person name="Magalhaes I.L.F."/>
            <person name="Oliveira U."/>
            <person name="Santos F.R."/>
            <person name="Vidigal T.H.D.A."/>
            <person name="Brescovit A.D."/>
            <person name="Santos A.J."/>
        </authorList>
    </citation>
    <scope>NUCLEOTIDE SEQUENCE</scope>
    <source>
        <tissue evidence="1">Shoot tissue taken approximately 20 cm above the soil surface</tissue>
    </source>
</reference>
<accession>A0A0A8Y3B8</accession>
<sequence>MQLYDDVTDPRKMAGIEPIELADHSHRFFFVLLLKKADRGSP</sequence>
<dbReference type="EMBL" id="GBRH01277606">
    <property type="protein sequence ID" value="JAD20289.1"/>
    <property type="molecule type" value="Transcribed_RNA"/>
</dbReference>
<organism evidence="1">
    <name type="scientific">Arundo donax</name>
    <name type="common">Giant reed</name>
    <name type="synonym">Donax arundinaceus</name>
    <dbReference type="NCBI Taxonomy" id="35708"/>
    <lineage>
        <taxon>Eukaryota</taxon>
        <taxon>Viridiplantae</taxon>
        <taxon>Streptophyta</taxon>
        <taxon>Embryophyta</taxon>
        <taxon>Tracheophyta</taxon>
        <taxon>Spermatophyta</taxon>
        <taxon>Magnoliopsida</taxon>
        <taxon>Liliopsida</taxon>
        <taxon>Poales</taxon>
        <taxon>Poaceae</taxon>
        <taxon>PACMAD clade</taxon>
        <taxon>Arundinoideae</taxon>
        <taxon>Arundineae</taxon>
        <taxon>Arundo</taxon>
    </lineage>
</organism>
<reference evidence="1" key="2">
    <citation type="journal article" date="2015" name="Data Brief">
        <title>Shoot transcriptome of the giant reed, Arundo donax.</title>
        <authorList>
            <person name="Barrero R.A."/>
            <person name="Guerrero F.D."/>
            <person name="Moolhuijzen P."/>
            <person name="Goolsby J.A."/>
            <person name="Tidwell J."/>
            <person name="Bellgard S.E."/>
            <person name="Bellgard M.I."/>
        </authorList>
    </citation>
    <scope>NUCLEOTIDE SEQUENCE</scope>
    <source>
        <tissue evidence="1">Shoot tissue taken approximately 20 cm above the soil surface</tissue>
    </source>
</reference>
<proteinExistence type="predicted"/>